<comment type="caution">
    <text evidence="4">The sequence shown here is derived from an EMBL/GenBank/DDBJ whole genome shotgun (WGS) entry which is preliminary data.</text>
</comment>
<gene>
    <name evidence="4" type="ORF">LUZ63_006919</name>
</gene>
<dbReference type="FunFam" id="1.25.40.10:FF:000242">
    <property type="entry name" value="Pentatricopeptide repeat-containing protein"/>
    <property type="match status" value="1"/>
</dbReference>
<reference evidence="4" key="1">
    <citation type="journal article" date="2022" name="Cell">
        <title>Repeat-based holocentromeres influence genome architecture and karyotype evolution.</title>
        <authorList>
            <person name="Hofstatter P.G."/>
            <person name="Thangavel G."/>
            <person name="Lux T."/>
            <person name="Neumann P."/>
            <person name="Vondrak T."/>
            <person name="Novak P."/>
            <person name="Zhang M."/>
            <person name="Costa L."/>
            <person name="Castellani M."/>
            <person name="Scott A."/>
            <person name="Toegelov H."/>
            <person name="Fuchs J."/>
            <person name="Mata-Sucre Y."/>
            <person name="Dias Y."/>
            <person name="Vanzela A.L.L."/>
            <person name="Huettel B."/>
            <person name="Almeida C.C.S."/>
            <person name="Simkova H."/>
            <person name="Souza G."/>
            <person name="Pedrosa-Harand A."/>
            <person name="Macas J."/>
            <person name="Mayer K.F.X."/>
            <person name="Houben A."/>
            <person name="Marques A."/>
        </authorList>
    </citation>
    <scope>NUCLEOTIDE SEQUENCE</scope>
    <source>
        <strain evidence="4">RhyBre1mFocal</strain>
    </source>
</reference>
<dbReference type="GO" id="GO:0009451">
    <property type="term" value="P:RNA modification"/>
    <property type="evidence" value="ECO:0007669"/>
    <property type="project" value="InterPro"/>
</dbReference>
<sequence>MAMARSVRSLRNSKLLLSASAEAIRCASSPAEVVTRFNLRRRGLFPPDPFDSHVAVFTIKSISSSTSLRRSLTPLMHAYVLKTNLLSKEHVASILLKSYSLFSLADARALFDEILQRDLCIANTMISCFLRNGDFCSAQFLFDSSSIKDIVSWSAMIGGYMAKNRRDDAISLFRKLMLQRELKPNSGLLVTLLSEGAFVGSMKIVGTPVHAYAVKNVPKKEMYRVLGTTLIKMYEQAGNLKYAFSVFKQIPEKSVMHWTSMICSLAMYGHADEANSLLLQMRNSGIKPHAARYIKIFNACCHAGLTDMAQKCLTIMGQEIGFMRTVHHYGCLISLLGNDGRLDEAYGVIKSLEVQPNIVIWTSFLEACKKYKNFEMAKEGITKVLSIARPDQHGGVYNLVLDLYTLGGCWDEVKRIRQLINEQKVASIERLSKLLVKDICRKLLAT</sequence>
<keyword evidence="5" id="KW-1185">Reference proteome</keyword>
<dbReference type="AlphaFoldDB" id="A0A9Q0CRG5"/>
<evidence type="ECO:0000313" key="4">
    <source>
        <dbReference type="EMBL" id="KAJ1698407.1"/>
    </source>
</evidence>
<keyword evidence="2" id="KW-0809">Transit peptide</keyword>
<dbReference type="PANTHER" id="PTHR47926:SF452">
    <property type="entry name" value="PENTATRICOPEPTIDE REPEAT-CONTAINING PROTEIN"/>
    <property type="match status" value="1"/>
</dbReference>
<evidence type="ECO:0000313" key="5">
    <source>
        <dbReference type="Proteomes" id="UP001151287"/>
    </source>
</evidence>
<dbReference type="PANTHER" id="PTHR47926">
    <property type="entry name" value="PENTATRICOPEPTIDE REPEAT-CONTAINING PROTEIN"/>
    <property type="match status" value="1"/>
</dbReference>
<dbReference type="InterPro" id="IPR046960">
    <property type="entry name" value="PPR_At4g14850-like_plant"/>
</dbReference>
<dbReference type="Gene3D" id="1.25.40.10">
    <property type="entry name" value="Tetratricopeptide repeat domain"/>
    <property type="match status" value="2"/>
</dbReference>
<dbReference type="EMBL" id="JAMQYH010000002">
    <property type="protein sequence ID" value="KAJ1698407.1"/>
    <property type="molecule type" value="Genomic_DNA"/>
</dbReference>
<dbReference type="GO" id="GO:0003723">
    <property type="term" value="F:RNA binding"/>
    <property type="evidence" value="ECO:0007669"/>
    <property type="project" value="InterPro"/>
</dbReference>
<protein>
    <recommendedName>
        <fullName evidence="6">Pentatricopeptide repeat-containing protein</fullName>
    </recommendedName>
</protein>
<feature type="repeat" description="PPR" evidence="3">
    <location>
        <begin position="149"/>
        <end position="184"/>
    </location>
</feature>
<dbReference type="Proteomes" id="UP001151287">
    <property type="component" value="Unassembled WGS sequence"/>
</dbReference>
<dbReference type="InterPro" id="IPR011990">
    <property type="entry name" value="TPR-like_helical_dom_sf"/>
</dbReference>
<dbReference type="InterPro" id="IPR002885">
    <property type="entry name" value="PPR_rpt"/>
</dbReference>
<evidence type="ECO:0000256" key="2">
    <source>
        <dbReference type="ARBA" id="ARBA00022946"/>
    </source>
</evidence>
<dbReference type="NCBIfam" id="TIGR00756">
    <property type="entry name" value="PPR"/>
    <property type="match status" value="2"/>
</dbReference>
<feature type="repeat" description="PPR" evidence="3">
    <location>
        <begin position="254"/>
        <end position="288"/>
    </location>
</feature>
<organism evidence="4 5">
    <name type="scientific">Rhynchospora breviuscula</name>
    <dbReference type="NCBI Taxonomy" id="2022672"/>
    <lineage>
        <taxon>Eukaryota</taxon>
        <taxon>Viridiplantae</taxon>
        <taxon>Streptophyta</taxon>
        <taxon>Embryophyta</taxon>
        <taxon>Tracheophyta</taxon>
        <taxon>Spermatophyta</taxon>
        <taxon>Magnoliopsida</taxon>
        <taxon>Liliopsida</taxon>
        <taxon>Poales</taxon>
        <taxon>Cyperaceae</taxon>
        <taxon>Cyperoideae</taxon>
        <taxon>Rhynchosporeae</taxon>
        <taxon>Rhynchospora</taxon>
    </lineage>
</organism>
<name>A0A9Q0CRG5_9POAL</name>
<dbReference type="OrthoDB" id="185373at2759"/>
<evidence type="ECO:0008006" key="6">
    <source>
        <dbReference type="Google" id="ProtNLM"/>
    </source>
</evidence>
<accession>A0A9Q0CRG5</accession>
<dbReference type="PROSITE" id="PS51375">
    <property type="entry name" value="PPR"/>
    <property type="match status" value="2"/>
</dbReference>
<dbReference type="Pfam" id="PF01535">
    <property type="entry name" value="PPR"/>
    <property type="match status" value="4"/>
</dbReference>
<proteinExistence type="predicted"/>
<evidence type="ECO:0000256" key="1">
    <source>
        <dbReference type="ARBA" id="ARBA00022737"/>
    </source>
</evidence>
<evidence type="ECO:0000256" key="3">
    <source>
        <dbReference type="PROSITE-ProRule" id="PRU00708"/>
    </source>
</evidence>
<keyword evidence="1" id="KW-0677">Repeat</keyword>